<evidence type="ECO:0000313" key="15">
    <source>
        <dbReference type="EMBL" id="ADD08565.1"/>
    </source>
</evidence>
<keyword evidence="3 11" id="KW-0004">4Fe-4S</keyword>
<dbReference type="SUPFAM" id="SSF102114">
    <property type="entry name" value="Radical SAM enzymes"/>
    <property type="match status" value="1"/>
</dbReference>
<comment type="function">
    <text evidence="1 11">Catalyzes the methylthiolation of N6-threonylcarbamoyladenosine (t(6)A), leading to the formation of 2-methylthio-N6-threonylcarbamoyladenosine (ms(2)t(6)A) at position 37 in tRNAs that read codons beginning with adenine.</text>
</comment>
<keyword evidence="8 11" id="KW-0408">Iron</keyword>
<dbReference type="PANTHER" id="PTHR11918:SF45">
    <property type="entry name" value="THREONYLCARBAMOYLADENOSINE TRNA METHYLTHIOTRANSFERASE"/>
    <property type="match status" value="1"/>
</dbReference>
<dbReference type="EMBL" id="CP001941">
    <property type="protein sequence ID" value="ADD08565.1"/>
    <property type="molecule type" value="Genomic_DNA"/>
</dbReference>
<keyword evidence="5 11" id="KW-0949">S-adenosyl-L-methionine</keyword>
<dbReference type="InterPro" id="IPR020612">
    <property type="entry name" value="Methylthiotransferase_CS"/>
</dbReference>
<dbReference type="Proteomes" id="UP000001400">
    <property type="component" value="Chromosome"/>
</dbReference>
<evidence type="ECO:0000256" key="4">
    <source>
        <dbReference type="ARBA" id="ARBA00022679"/>
    </source>
</evidence>
<evidence type="ECO:0000256" key="5">
    <source>
        <dbReference type="ARBA" id="ARBA00022691"/>
    </source>
</evidence>
<dbReference type="InterPro" id="IPR007197">
    <property type="entry name" value="rSAM"/>
</dbReference>
<dbReference type="OrthoDB" id="372134at2157"/>
<keyword evidence="6 11" id="KW-0819">tRNA processing</keyword>
<protein>
    <recommendedName>
        <fullName evidence="11">tRNA-t(6)A37 methylthiotransferase</fullName>
        <ecNumber evidence="11">2.8.4.5</ecNumber>
    </recommendedName>
</protein>
<evidence type="ECO:0000256" key="8">
    <source>
        <dbReference type="ARBA" id="ARBA00023004"/>
    </source>
</evidence>
<dbReference type="GO" id="GO:0046872">
    <property type="term" value="F:metal ion binding"/>
    <property type="evidence" value="ECO:0007669"/>
    <property type="project" value="UniProtKB-UniRule"/>
</dbReference>
<dbReference type="PROSITE" id="PS51918">
    <property type="entry name" value="RADICAL_SAM"/>
    <property type="match status" value="1"/>
</dbReference>
<evidence type="ECO:0000256" key="1">
    <source>
        <dbReference type="ARBA" id="ARBA00002399"/>
    </source>
</evidence>
<dbReference type="EC" id="2.8.4.5" evidence="11"/>
<dbReference type="InterPro" id="IPR023404">
    <property type="entry name" value="rSAM_horseshoe"/>
</dbReference>
<dbReference type="SFLD" id="SFLDS00029">
    <property type="entry name" value="Radical_SAM"/>
    <property type="match status" value="1"/>
</dbReference>
<dbReference type="CDD" id="cd01335">
    <property type="entry name" value="Radical_SAM"/>
    <property type="match status" value="1"/>
</dbReference>
<comment type="catalytic activity">
    <reaction evidence="10 11">
        <text>N(6)-L-threonylcarbamoyladenosine(37) in tRNA + (sulfur carrier)-SH + AH2 + 2 S-adenosyl-L-methionine = 2-methylsulfanyl-N(6)-L-threonylcarbamoyladenosine(37) in tRNA + (sulfur carrier)-H + 5'-deoxyadenosine + L-methionine + A + S-adenosyl-L-homocysteine + 2 H(+)</text>
        <dbReference type="Rhea" id="RHEA:37075"/>
        <dbReference type="Rhea" id="RHEA-COMP:10163"/>
        <dbReference type="Rhea" id="RHEA-COMP:11092"/>
        <dbReference type="Rhea" id="RHEA-COMP:14737"/>
        <dbReference type="Rhea" id="RHEA-COMP:14739"/>
        <dbReference type="ChEBI" id="CHEBI:13193"/>
        <dbReference type="ChEBI" id="CHEBI:15378"/>
        <dbReference type="ChEBI" id="CHEBI:17319"/>
        <dbReference type="ChEBI" id="CHEBI:17499"/>
        <dbReference type="ChEBI" id="CHEBI:29917"/>
        <dbReference type="ChEBI" id="CHEBI:57844"/>
        <dbReference type="ChEBI" id="CHEBI:57856"/>
        <dbReference type="ChEBI" id="CHEBI:59789"/>
        <dbReference type="ChEBI" id="CHEBI:64428"/>
        <dbReference type="ChEBI" id="CHEBI:74418"/>
        <dbReference type="ChEBI" id="CHEBI:74420"/>
        <dbReference type="EC" id="2.8.4.5"/>
    </reaction>
</comment>
<dbReference type="FunFam" id="3.80.30.20:FF:000002">
    <property type="entry name" value="threonylcarbamoyladenosine tRNA methylthiotransferase isoform X2"/>
    <property type="match status" value="1"/>
</dbReference>
<keyword evidence="9 11" id="KW-0411">Iron-sulfur</keyword>
<evidence type="ECO:0000256" key="2">
    <source>
        <dbReference type="ARBA" id="ARBA00008616"/>
    </source>
</evidence>
<keyword evidence="7 11" id="KW-0479">Metal-binding</keyword>
<dbReference type="KEGG" id="abi:Aboo_0756"/>
<organism evidence="15 16">
    <name type="scientific">Aciduliprofundum boonei (strain DSM 19572 / T469)</name>
    <dbReference type="NCBI Taxonomy" id="439481"/>
    <lineage>
        <taxon>Archaea</taxon>
        <taxon>Methanobacteriati</taxon>
        <taxon>Thermoplasmatota</taxon>
        <taxon>DHVE2 group</taxon>
        <taxon>Candidatus Aciduliprofundum</taxon>
    </lineage>
</organism>
<dbReference type="GO" id="GO:0035598">
    <property type="term" value="F:tRNA (N(6)-L-threonylcarbamoyladenosine(37)-C(2))-methylthiotransferase activity"/>
    <property type="evidence" value="ECO:0007669"/>
    <property type="project" value="UniProtKB-UniRule"/>
</dbReference>
<evidence type="ECO:0000256" key="7">
    <source>
        <dbReference type="ARBA" id="ARBA00022723"/>
    </source>
</evidence>
<dbReference type="InterPro" id="IPR005839">
    <property type="entry name" value="Methylthiotransferase"/>
</dbReference>
<dbReference type="Pfam" id="PF04055">
    <property type="entry name" value="Radical_SAM"/>
    <property type="match status" value="1"/>
</dbReference>
<dbReference type="GO" id="GO:0051539">
    <property type="term" value="F:4 iron, 4 sulfur cluster binding"/>
    <property type="evidence" value="ECO:0007669"/>
    <property type="project" value="UniProtKB-UniRule"/>
</dbReference>
<dbReference type="InterPro" id="IPR013848">
    <property type="entry name" value="Methylthiotransferase_N"/>
</dbReference>
<dbReference type="InterPro" id="IPR002792">
    <property type="entry name" value="TRAM_dom"/>
</dbReference>
<dbReference type="Gene3D" id="3.80.30.20">
    <property type="entry name" value="tm_1862 like domain"/>
    <property type="match status" value="1"/>
</dbReference>
<accession>D3TDD0</accession>
<dbReference type="Gene3D" id="3.40.50.12160">
    <property type="entry name" value="Methylthiotransferase, N-terminal domain"/>
    <property type="match status" value="1"/>
</dbReference>
<dbReference type="Pfam" id="PF00919">
    <property type="entry name" value="UPF0004"/>
    <property type="match status" value="1"/>
</dbReference>
<evidence type="ECO:0000259" key="14">
    <source>
        <dbReference type="PROSITE" id="PS51918"/>
    </source>
</evidence>
<reference evidence="15" key="1">
    <citation type="submission" date="2010-02" db="EMBL/GenBank/DDBJ databases">
        <title>Complete sequence of Aciduliprofundum boonei T469.</title>
        <authorList>
            <consortium name="US DOE Joint Genome Institute"/>
            <person name="Lucas S."/>
            <person name="Copeland A."/>
            <person name="Lapidus A."/>
            <person name="Cheng J.-F."/>
            <person name="Bruce D."/>
            <person name="Goodwin L."/>
            <person name="Pitluck S."/>
            <person name="Saunders E."/>
            <person name="Detter J.C."/>
            <person name="Han C."/>
            <person name="Tapia R."/>
            <person name="Land M."/>
            <person name="Hauser L."/>
            <person name="Kyrpides N."/>
            <person name="Mikhailova N."/>
            <person name="Flores G."/>
            <person name="Reysenbach A.-L."/>
            <person name="Woyke T."/>
        </authorList>
    </citation>
    <scope>NUCLEOTIDE SEQUENCE</scope>
    <source>
        <strain evidence="15">T469</strain>
    </source>
</reference>
<keyword evidence="4 11" id="KW-0808">Transferase</keyword>
<evidence type="ECO:0000259" key="12">
    <source>
        <dbReference type="PROSITE" id="PS50926"/>
    </source>
</evidence>
<feature type="domain" description="Radical SAM core" evidence="14">
    <location>
        <begin position="110"/>
        <end position="345"/>
    </location>
</feature>
<dbReference type="NCBIfam" id="TIGR00089">
    <property type="entry name" value="MiaB/RimO family radical SAM methylthiotransferase"/>
    <property type="match status" value="1"/>
</dbReference>
<dbReference type="HOGENOM" id="CLU_018697_4_2_2"/>
<dbReference type="SFLD" id="SFLDG01082">
    <property type="entry name" value="B12-binding_domain_containing"/>
    <property type="match status" value="1"/>
</dbReference>
<dbReference type="NCBIfam" id="TIGR01578">
    <property type="entry name" value="MiaB-like-B"/>
    <property type="match status" value="1"/>
</dbReference>
<evidence type="ECO:0000256" key="10">
    <source>
        <dbReference type="ARBA" id="ARBA00051661"/>
    </source>
</evidence>
<evidence type="ECO:0000256" key="11">
    <source>
        <dbReference type="RuleBase" id="RU368081"/>
    </source>
</evidence>
<evidence type="ECO:0000256" key="6">
    <source>
        <dbReference type="ARBA" id="ARBA00022694"/>
    </source>
</evidence>
<dbReference type="InterPro" id="IPR006638">
    <property type="entry name" value="Elp3/MiaA/NifB-like_rSAM"/>
</dbReference>
<evidence type="ECO:0000259" key="13">
    <source>
        <dbReference type="PROSITE" id="PS51449"/>
    </source>
</evidence>
<name>D3TDD0_ACIB4</name>
<evidence type="ECO:0000256" key="3">
    <source>
        <dbReference type="ARBA" id="ARBA00022485"/>
    </source>
</evidence>
<dbReference type="InterPro" id="IPR038135">
    <property type="entry name" value="Methylthiotransferase_N_sf"/>
</dbReference>
<dbReference type="GeneID" id="8827705"/>
<feature type="domain" description="MTTase N-terminal" evidence="13">
    <location>
        <begin position="1"/>
        <end position="104"/>
    </location>
</feature>
<dbReference type="InterPro" id="IPR006466">
    <property type="entry name" value="MiaB-like_arc_euk"/>
</dbReference>
<feature type="domain" description="TRAM" evidence="12">
    <location>
        <begin position="342"/>
        <end position="401"/>
    </location>
</feature>
<keyword evidence="16" id="KW-1185">Reference proteome</keyword>
<dbReference type="PROSITE" id="PS51449">
    <property type="entry name" value="MTTASE_N"/>
    <property type="match status" value="1"/>
</dbReference>
<dbReference type="PANTHER" id="PTHR11918">
    <property type="entry name" value="RADICAL SAM PROTEINS"/>
    <property type="match status" value="1"/>
</dbReference>
<evidence type="ECO:0000313" key="16">
    <source>
        <dbReference type="Proteomes" id="UP000001400"/>
    </source>
</evidence>
<dbReference type="AlphaFoldDB" id="D3TDD0"/>
<evidence type="ECO:0000256" key="9">
    <source>
        <dbReference type="ARBA" id="ARBA00023014"/>
    </source>
</evidence>
<dbReference type="InterPro" id="IPR058240">
    <property type="entry name" value="rSAM_sf"/>
</dbReference>
<dbReference type="SMART" id="SM00729">
    <property type="entry name" value="Elp3"/>
    <property type="match status" value="1"/>
</dbReference>
<dbReference type="PROSITE" id="PS50926">
    <property type="entry name" value="TRAM"/>
    <property type="match status" value="1"/>
</dbReference>
<comment type="cofactor">
    <cofactor evidence="11">
        <name>[4Fe-4S] cluster</name>
        <dbReference type="ChEBI" id="CHEBI:49883"/>
    </cofactor>
    <text evidence="11">Binds 1 or 2 [4Fe-4S] cluster. One cluster is coordinated with 3 cysteines and an exchangeable S-adenosyl-L-methionine.</text>
</comment>
<proteinExistence type="inferred from homology"/>
<sequence length="404" mass="46508">MKVYLEAYGCSQNIAETNMLGQAMGEIVSRPEEADVILIGTCVVIEHTENRMLRRIEELKRYGKKIVVYGCLPSARKELLDIDVVPIATWEFEMAGEILNLDRSPMDEVFIWDAVATIPIANGCLGQCTYCITRLARGRVKSRSKEWILRLVKKALEQRAVEIRISAQDTAAYGRDIGTELAELINSITAIPGKFYLRVGMMEPRETLRILPELIDAYSNPKVYKFLHLPVQSGDNEILHRMNRGYKVEDFIKIVRNFRQRFPEMTLSTDIIVGFPGENDESFENTMKLIKEIKPEILNITRFSPRPKTPAYKWKRPSTNKVKEWSQKLAALHMENMHKRFESMLGKEFKVIVPSRGKRGKYLARSQNYEPVVLDNAVIGREYIIRITHYEKSHLVGKILENEA</sequence>
<gene>
    <name evidence="15" type="ordered locus">Aboo_0756</name>
</gene>
<dbReference type="PROSITE" id="PS01278">
    <property type="entry name" value="MTTASE_RADICAL"/>
    <property type="match status" value="1"/>
</dbReference>
<dbReference type="RefSeq" id="WP_012997220.1">
    <property type="nucleotide sequence ID" value="NC_013926.1"/>
</dbReference>
<comment type="similarity">
    <text evidence="2 11">Belongs to the methylthiotransferase family. CDKAL1 subfamily.</text>
</comment>